<reference evidence="3" key="1">
    <citation type="journal article" date="2007" name="Plant Cell">
        <title>Dothideomycete-plant interactions illuminated by genome sequencing and EST analysis of the wheat pathogen Stagonospora nodorum.</title>
        <authorList>
            <person name="Hane J.K."/>
            <person name="Lowe R.G."/>
            <person name="Solomon P.S."/>
            <person name="Tan K.C."/>
            <person name="Schoch C.L."/>
            <person name="Spatafora J.W."/>
            <person name="Crous P.W."/>
            <person name="Kodira C."/>
            <person name="Birren B.W."/>
            <person name="Galagan J.E."/>
            <person name="Torriani S.F."/>
            <person name="McDonald B.A."/>
            <person name="Oliver R.P."/>
        </authorList>
    </citation>
    <scope>NUCLEOTIDE SEQUENCE [LARGE SCALE GENOMIC DNA]</scope>
    <source>
        <strain evidence="3">SN15 / ATCC MYA-4574 / FGSC 10173</strain>
    </source>
</reference>
<dbReference type="RefSeq" id="XP_001806181.1">
    <property type="nucleotide sequence ID" value="XM_001806129.1"/>
</dbReference>
<dbReference type="VEuPathDB" id="FungiDB:JI435_160510"/>
<feature type="compositionally biased region" description="Basic and acidic residues" evidence="1">
    <location>
        <begin position="137"/>
        <end position="153"/>
    </location>
</feature>
<sequence>MSYYMGNFFYKGPQSFSMLETVKVFAIPETSEQAHSTANSSAIVCCSFPAYADVSTTTVTTQVALMTSTQLQYKTQTITATSTAPGSTQTITTTSVASAAPQEATTQISTTYITTTSLAPATTQTTTRILKQTNDYDEKSSHCDTAENQHADGHTQPPTHYDSDKSMHDNSNRGIYEDCHFKRNNDEDLNI</sequence>
<accession>Q0TWW9</accession>
<dbReference type="OMA" id="PYAETTI"/>
<evidence type="ECO:0000313" key="3">
    <source>
        <dbReference type="Proteomes" id="UP000001055"/>
    </source>
</evidence>
<dbReference type="KEGG" id="pno:SNOG_16051"/>
<feature type="region of interest" description="Disordered" evidence="1">
    <location>
        <begin position="137"/>
        <end position="191"/>
    </location>
</feature>
<dbReference type="InParanoid" id="Q0TWW9"/>
<proteinExistence type="predicted"/>
<dbReference type="GeneID" id="5983111"/>
<gene>
    <name evidence="2" type="ORF">SNOG_16051</name>
</gene>
<organism evidence="2 3">
    <name type="scientific">Phaeosphaeria nodorum (strain SN15 / ATCC MYA-4574 / FGSC 10173)</name>
    <name type="common">Glume blotch fungus</name>
    <name type="synonym">Parastagonospora nodorum</name>
    <dbReference type="NCBI Taxonomy" id="321614"/>
    <lineage>
        <taxon>Eukaryota</taxon>
        <taxon>Fungi</taxon>
        <taxon>Dikarya</taxon>
        <taxon>Ascomycota</taxon>
        <taxon>Pezizomycotina</taxon>
        <taxon>Dothideomycetes</taxon>
        <taxon>Pleosporomycetidae</taxon>
        <taxon>Pleosporales</taxon>
        <taxon>Pleosporineae</taxon>
        <taxon>Phaeosphaeriaceae</taxon>
        <taxon>Parastagonospora</taxon>
    </lineage>
</organism>
<dbReference type="Proteomes" id="UP000001055">
    <property type="component" value="Unassembled WGS sequence"/>
</dbReference>
<dbReference type="HOGENOM" id="CLU_1421881_0_0_1"/>
<name>Q0TWW9_PHANO</name>
<evidence type="ECO:0000256" key="1">
    <source>
        <dbReference type="SAM" id="MobiDB-lite"/>
    </source>
</evidence>
<dbReference type="EMBL" id="CH445366">
    <property type="protein sequence ID" value="EAT76630.1"/>
    <property type="molecule type" value="Genomic_DNA"/>
</dbReference>
<evidence type="ECO:0000313" key="2">
    <source>
        <dbReference type="EMBL" id="EAT76630.1"/>
    </source>
</evidence>
<feature type="compositionally biased region" description="Basic and acidic residues" evidence="1">
    <location>
        <begin position="161"/>
        <end position="191"/>
    </location>
</feature>
<protein>
    <submittedName>
        <fullName evidence="2">Uncharacterized protein</fullName>
    </submittedName>
</protein>
<dbReference type="AlphaFoldDB" id="Q0TWW9"/>